<name>A0ABU0SBB6_9HYPH</name>
<feature type="transmembrane region" description="Helical" evidence="1">
    <location>
        <begin position="32"/>
        <end position="55"/>
    </location>
</feature>
<dbReference type="Proteomes" id="UP001237780">
    <property type="component" value="Unassembled WGS sequence"/>
</dbReference>
<sequence length="56" mass="6560">MTTLDLWDEWTNDKVDSYLIAELIYFEDRNTAFNMTIFMAVVFMVGAVVTVYMNLP</sequence>
<evidence type="ECO:0000313" key="2">
    <source>
        <dbReference type="EMBL" id="MDQ0998059.1"/>
    </source>
</evidence>
<comment type="caution">
    <text evidence="2">The sequence shown here is derived from an EMBL/GenBank/DDBJ whole genome shotgun (WGS) entry which is preliminary data.</text>
</comment>
<keyword evidence="1" id="KW-0472">Membrane</keyword>
<evidence type="ECO:0000256" key="1">
    <source>
        <dbReference type="SAM" id="Phobius"/>
    </source>
</evidence>
<dbReference type="EMBL" id="JAUSZT010000003">
    <property type="protein sequence ID" value="MDQ0998059.1"/>
    <property type="molecule type" value="Genomic_DNA"/>
</dbReference>
<keyword evidence="3" id="KW-1185">Reference proteome</keyword>
<keyword evidence="1" id="KW-1133">Transmembrane helix</keyword>
<keyword evidence="1" id="KW-0812">Transmembrane</keyword>
<organism evidence="2 3">
    <name type="scientific">Phyllobacterium ifriqiyense</name>
    <dbReference type="NCBI Taxonomy" id="314238"/>
    <lineage>
        <taxon>Bacteria</taxon>
        <taxon>Pseudomonadati</taxon>
        <taxon>Pseudomonadota</taxon>
        <taxon>Alphaproteobacteria</taxon>
        <taxon>Hyphomicrobiales</taxon>
        <taxon>Phyllobacteriaceae</taxon>
        <taxon>Phyllobacterium</taxon>
    </lineage>
</organism>
<proteinExistence type="predicted"/>
<gene>
    <name evidence="2" type="ORF">QFZ34_003241</name>
</gene>
<accession>A0ABU0SBB6</accession>
<evidence type="ECO:0000313" key="3">
    <source>
        <dbReference type="Proteomes" id="UP001237780"/>
    </source>
</evidence>
<protein>
    <submittedName>
        <fullName evidence="2">Uncharacterized protein</fullName>
    </submittedName>
</protein>
<reference evidence="2 3" key="1">
    <citation type="submission" date="2023-07" db="EMBL/GenBank/DDBJ databases">
        <title>Comparative genomics of wheat-associated soil bacteria to identify genetic determinants of phenazine resistance.</title>
        <authorList>
            <person name="Mouncey N."/>
        </authorList>
    </citation>
    <scope>NUCLEOTIDE SEQUENCE [LARGE SCALE GENOMIC DNA]</scope>
    <source>
        <strain evidence="2 3">W4I11</strain>
    </source>
</reference>